<dbReference type="Pfam" id="PF19953">
    <property type="entry name" value="EACC1"/>
    <property type="match status" value="1"/>
</dbReference>
<accession>A0A4U0NJ01</accession>
<keyword evidence="3" id="KW-1185">Reference proteome</keyword>
<protein>
    <submittedName>
        <fullName evidence="2">Uncharacterized protein</fullName>
    </submittedName>
</protein>
<feature type="compositionally biased region" description="Pro residues" evidence="1">
    <location>
        <begin position="323"/>
        <end position="333"/>
    </location>
</feature>
<evidence type="ECO:0000256" key="1">
    <source>
        <dbReference type="SAM" id="MobiDB-lite"/>
    </source>
</evidence>
<dbReference type="OrthoDB" id="3450944at2"/>
<evidence type="ECO:0000313" key="2">
    <source>
        <dbReference type="EMBL" id="TJZ54246.1"/>
    </source>
</evidence>
<name>A0A4U0NJ01_9ACTN</name>
<gene>
    <name evidence="2" type="ORF">FCH28_13810</name>
</gene>
<sequence>MDPLNEHLSEAAERLAQLEIARDVVIEILGETGPDHVKAGSATARPPGRRDRHEPSGQRWVGRRPAPRRRCMCPRFPGKAECLRYDQALAAGRPIATGVIEGACQHLIADRLGLSGACWGLLGPAAASVVVPKPSDVISREAALSHRYRDMTSRFALRLGLPRSACAAQWAGVCTLVQRDAEKTRGPRHMELRVKAAHAEVSGDASGWTGAFADWLVEDRRLGRHTDIRRGRSSSSDGGMSGDLVSWISLAVASGSFATDLILAYGHFRASLPRRVRSAARLIVEHGESRVIIEEGTPEDAARVVRMLNAAQAEDEDTSHTPSAPPVIPPAANPPRGGEPGGGAA</sequence>
<dbReference type="Proteomes" id="UP000308697">
    <property type="component" value="Unassembled WGS sequence"/>
</dbReference>
<dbReference type="AlphaFoldDB" id="A0A4U0NJ01"/>
<dbReference type="EMBL" id="SUMB01000004">
    <property type="protein sequence ID" value="TJZ54246.1"/>
    <property type="molecule type" value="Genomic_DNA"/>
</dbReference>
<comment type="caution">
    <text evidence="2">The sequence shown here is derived from an EMBL/GenBank/DDBJ whole genome shotgun (WGS) entry which is preliminary data.</text>
</comment>
<dbReference type="InterPro" id="IPR045428">
    <property type="entry name" value="EACC1"/>
</dbReference>
<evidence type="ECO:0000313" key="3">
    <source>
        <dbReference type="Proteomes" id="UP000308697"/>
    </source>
</evidence>
<organism evidence="2 3">
    <name type="scientific">Streptomyces piniterrae</name>
    <dbReference type="NCBI Taxonomy" id="2571125"/>
    <lineage>
        <taxon>Bacteria</taxon>
        <taxon>Bacillati</taxon>
        <taxon>Actinomycetota</taxon>
        <taxon>Actinomycetes</taxon>
        <taxon>Kitasatosporales</taxon>
        <taxon>Streptomycetaceae</taxon>
        <taxon>Streptomyces</taxon>
    </lineage>
</organism>
<reference evidence="2 3" key="1">
    <citation type="submission" date="2019-04" db="EMBL/GenBank/DDBJ databases">
        <title>Streptomyces piniterrae sp. nov., a heliquinomycin-producing actinomycete isolated from rhizosphere soil of Pinus yunnanensis.</title>
        <authorList>
            <person name="Zhuang X."/>
            <person name="Zhao J."/>
        </authorList>
    </citation>
    <scope>NUCLEOTIDE SEQUENCE [LARGE SCALE GENOMIC DNA]</scope>
    <source>
        <strain evidence="3">jys28</strain>
    </source>
</reference>
<proteinExistence type="predicted"/>
<feature type="region of interest" description="Disordered" evidence="1">
    <location>
        <begin position="311"/>
        <end position="345"/>
    </location>
</feature>
<feature type="region of interest" description="Disordered" evidence="1">
    <location>
        <begin position="35"/>
        <end position="63"/>
    </location>
</feature>